<evidence type="ECO:0000256" key="5">
    <source>
        <dbReference type="ARBA" id="ARBA00022679"/>
    </source>
</evidence>
<sequence>MLRTGYQHQMRGHLDEAVRTYRKLLQKVPDNVDVIHLLAMVRGKQGHFEDAIRLYRDALRRSPDRATLWYNLGLMYNAASRPAEAGDAYAQATTLDPALPEAVGLWYAARRPECDWRDHDRLAAAIAASIQPGHAPVQPFATLMLDEPALHLAAARHRCQCLRAQAPVSAVTTARRAGPWRIGYVSADFRDHAIAHLIARMLELHDRNRFEITAISLGLNDGSDYRARIEAGVDAFLDCATDPTDAIAAKVRASEIDILVDLMGHTSGNRIEIFCSRLAPVQVAFLGYPGTSGASEMDYIIADAAVLPVADGQFFSEAVVHLPDTYQACDPSLRVMPPPNRADCRLPDEALVFCAFNNLQKLDPQTFAIWMGLLSAVPESVLWLLPGNQGAITNLQREAAACGIDPHRLVFAEKVPVGDHLARLPLADLFLDAFPYTAHTTANDMLRMGVPIVTRRGRSFAARVAASLVTLMGCPELVAEDPEHYAAIALALARDHERRGMLRARLRDMRATSPLFDAARYVRHIESAYESMMARWLAGAAPAAFAVAPATG</sequence>
<dbReference type="AlphaFoldDB" id="A0A4R3M864"/>
<accession>A0A4R3M864</accession>
<evidence type="ECO:0000313" key="11">
    <source>
        <dbReference type="Proteomes" id="UP000294664"/>
    </source>
</evidence>
<comment type="similarity">
    <text evidence="2">Belongs to the glycosyltransferase 41 family. O-GlcNAc transferase subfamily.</text>
</comment>
<evidence type="ECO:0000259" key="9">
    <source>
        <dbReference type="Pfam" id="PF13844"/>
    </source>
</evidence>
<keyword evidence="6" id="KW-0677">Repeat</keyword>
<dbReference type="SUPFAM" id="SSF48452">
    <property type="entry name" value="TPR-like"/>
    <property type="match status" value="1"/>
</dbReference>
<keyword evidence="7 8" id="KW-0802">TPR repeat</keyword>
<feature type="domain" description="O-GlcNAc transferase C-terminal" evidence="9">
    <location>
        <begin position="129"/>
        <end position="330"/>
    </location>
</feature>
<evidence type="ECO:0000256" key="4">
    <source>
        <dbReference type="ARBA" id="ARBA00022676"/>
    </source>
</evidence>
<evidence type="ECO:0000256" key="7">
    <source>
        <dbReference type="ARBA" id="ARBA00022803"/>
    </source>
</evidence>
<dbReference type="Pfam" id="PF13432">
    <property type="entry name" value="TPR_16"/>
    <property type="match status" value="1"/>
</dbReference>
<dbReference type="InterPro" id="IPR019734">
    <property type="entry name" value="TPR_rpt"/>
</dbReference>
<dbReference type="Gene3D" id="3.40.50.2000">
    <property type="entry name" value="Glycogen Phosphorylase B"/>
    <property type="match status" value="1"/>
</dbReference>
<dbReference type="SMART" id="SM00028">
    <property type="entry name" value="TPR"/>
    <property type="match status" value="2"/>
</dbReference>
<name>A0A4R3M864_9HYPH</name>
<evidence type="ECO:0000313" key="10">
    <source>
        <dbReference type="EMBL" id="TCT07827.1"/>
    </source>
</evidence>
<evidence type="ECO:0000256" key="1">
    <source>
        <dbReference type="ARBA" id="ARBA00004922"/>
    </source>
</evidence>
<dbReference type="EC" id="2.4.1.255" evidence="3"/>
<dbReference type="InterPro" id="IPR029489">
    <property type="entry name" value="OGT/SEC/SPY_C"/>
</dbReference>
<gene>
    <name evidence="10" type="ORF">EDC64_101346</name>
</gene>
<dbReference type="PROSITE" id="PS50005">
    <property type="entry name" value="TPR"/>
    <property type="match status" value="2"/>
</dbReference>
<evidence type="ECO:0000256" key="8">
    <source>
        <dbReference type="PROSITE-ProRule" id="PRU00339"/>
    </source>
</evidence>
<evidence type="ECO:0000256" key="2">
    <source>
        <dbReference type="ARBA" id="ARBA00005386"/>
    </source>
</evidence>
<dbReference type="Gene3D" id="3.40.50.11380">
    <property type="match status" value="1"/>
</dbReference>
<dbReference type="Pfam" id="PF13174">
    <property type="entry name" value="TPR_6"/>
    <property type="match status" value="1"/>
</dbReference>
<reference evidence="10 11" key="1">
    <citation type="submission" date="2019-03" db="EMBL/GenBank/DDBJ databases">
        <title>Genomic Encyclopedia of Type Strains, Phase IV (KMG-IV): sequencing the most valuable type-strain genomes for metagenomic binning, comparative biology and taxonomic classification.</title>
        <authorList>
            <person name="Goeker M."/>
        </authorList>
    </citation>
    <scope>NUCLEOTIDE SEQUENCE [LARGE SCALE GENOMIC DNA]</scope>
    <source>
        <strain evidence="10 11">DSM 9035</strain>
    </source>
</reference>
<keyword evidence="4" id="KW-0328">Glycosyltransferase</keyword>
<proteinExistence type="inferred from homology"/>
<dbReference type="InterPro" id="IPR011990">
    <property type="entry name" value="TPR-like_helical_dom_sf"/>
</dbReference>
<keyword evidence="5 10" id="KW-0808">Transferase</keyword>
<protein>
    <recommendedName>
        <fullName evidence="3">protein O-GlcNAc transferase</fullName>
        <ecNumber evidence="3">2.4.1.255</ecNumber>
    </recommendedName>
</protein>
<dbReference type="PANTHER" id="PTHR44998">
    <property type="match status" value="1"/>
</dbReference>
<dbReference type="Proteomes" id="UP000294664">
    <property type="component" value="Unassembled WGS sequence"/>
</dbReference>
<keyword evidence="11" id="KW-1185">Reference proteome</keyword>
<evidence type="ECO:0000256" key="3">
    <source>
        <dbReference type="ARBA" id="ARBA00011970"/>
    </source>
</evidence>
<dbReference type="Gene3D" id="1.25.40.10">
    <property type="entry name" value="Tetratricopeptide repeat domain"/>
    <property type="match status" value="1"/>
</dbReference>
<feature type="domain" description="O-GlcNAc transferase C-terminal" evidence="9">
    <location>
        <begin position="340"/>
        <end position="524"/>
    </location>
</feature>
<organism evidence="10 11">
    <name type="scientific">Aquabacter spiritensis</name>
    <dbReference type="NCBI Taxonomy" id="933073"/>
    <lineage>
        <taxon>Bacteria</taxon>
        <taxon>Pseudomonadati</taxon>
        <taxon>Pseudomonadota</taxon>
        <taxon>Alphaproteobacteria</taxon>
        <taxon>Hyphomicrobiales</taxon>
        <taxon>Xanthobacteraceae</taxon>
        <taxon>Aquabacter</taxon>
    </lineage>
</organism>
<evidence type="ECO:0000256" key="6">
    <source>
        <dbReference type="ARBA" id="ARBA00022737"/>
    </source>
</evidence>
<comment type="pathway">
    <text evidence="1">Protein modification; protein glycosylation.</text>
</comment>
<dbReference type="EMBL" id="SMAI01000001">
    <property type="protein sequence ID" value="TCT07827.1"/>
    <property type="molecule type" value="Genomic_DNA"/>
</dbReference>
<dbReference type="Pfam" id="PF13844">
    <property type="entry name" value="Glyco_transf_41"/>
    <property type="match status" value="2"/>
</dbReference>
<dbReference type="PANTHER" id="PTHR44998:SF1">
    <property type="entry name" value="UDP-N-ACETYLGLUCOSAMINE--PEPTIDE N-ACETYLGLUCOSAMINYLTRANSFERASE 110 KDA SUBUNIT"/>
    <property type="match status" value="1"/>
</dbReference>
<feature type="repeat" description="TPR" evidence="8">
    <location>
        <begin position="66"/>
        <end position="99"/>
    </location>
</feature>
<feature type="repeat" description="TPR" evidence="8">
    <location>
        <begin position="32"/>
        <end position="65"/>
    </location>
</feature>
<dbReference type="GO" id="GO:0097363">
    <property type="term" value="F:protein O-acetylglucosaminyltransferase activity"/>
    <property type="evidence" value="ECO:0007669"/>
    <property type="project" value="UniProtKB-EC"/>
</dbReference>
<comment type="caution">
    <text evidence="10">The sequence shown here is derived from an EMBL/GenBank/DDBJ whole genome shotgun (WGS) entry which is preliminary data.</text>
</comment>